<evidence type="ECO:0000313" key="1">
    <source>
        <dbReference type="EMBL" id="MBU5436545.1"/>
    </source>
</evidence>
<sequence>MPREKEIKNTDIGLRIGSGDDITGLLLKQIIKTSKNIGIESIDVTEENEEILHDFIFKDC</sequence>
<dbReference type="Proteomes" id="UP000749471">
    <property type="component" value="Unassembled WGS sequence"/>
</dbReference>
<name>A0ABS6E0W5_9FIRM</name>
<keyword evidence="2" id="KW-1185">Reference proteome</keyword>
<dbReference type="EMBL" id="JAHLPM010000001">
    <property type="protein sequence ID" value="MBU5436545.1"/>
    <property type="molecule type" value="Genomic_DNA"/>
</dbReference>
<evidence type="ECO:0000313" key="2">
    <source>
        <dbReference type="Proteomes" id="UP000749471"/>
    </source>
</evidence>
<organism evidence="1 2">
    <name type="scientific">Tissierella simiarum</name>
    <dbReference type="NCBI Taxonomy" id="2841534"/>
    <lineage>
        <taxon>Bacteria</taxon>
        <taxon>Bacillati</taxon>
        <taxon>Bacillota</taxon>
        <taxon>Tissierellia</taxon>
        <taxon>Tissierellales</taxon>
        <taxon>Tissierellaceae</taxon>
        <taxon>Tissierella</taxon>
    </lineage>
</organism>
<proteinExistence type="predicted"/>
<reference evidence="1 2" key="1">
    <citation type="submission" date="2021-06" db="EMBL/GenBank/DDBJ databases">
        <authorList>
            <person name="Sun Q."/>
            <person name="Li D."/>
        </authorList>
    </citation>
    <scope>NUCLEOTIDE SEQUENCE [LARGE SCALE GENOMIC DNA]</scope>
    <source>
        <strain evidence="1 2">MSJ-40</strain>
    </source>
</reference>
<comment type="caution">
    <text evidence="1">The sequence shown here is derived from an EMBL/GenBank/DDBJ whole genome shotgun (WGS) entry which is preliminary data.</text>
</comment>
<accession>A0ABS6E0W5</accession>
<gene>
    <name evidence="1" type="ORF">KQI42_00915</name>
</gene>
<protein>
    <submittedName>
        <fullName evidence="1">Uncharacterized protein</fullName>
    </submittedName>
</protein>